<keyword evidence="4" id="KW-0949">S-adenosyl-L-methionine</keyword>
<dbReference type="PANTHER" id="PTHR43667:SF1">
    <property type="entry name" value="CYCLOPROPANE-FATTY-ACYL-PHOSPHOLIPID SYNTHASE"/>
    <property type="match status" value="1"/>
</dbReference>
<dbReference type="STRING" id="1185766.SAMN05216224_101383"/>
<evidence type="ECO:0000256" key="4">
    <source>
        <dbReference type="ARBA" id="ARBA00022691"/>
    </source>
</evidence>
<comment type="similarity">
    <text evidence="1">Belongs to the CFA/CMAS family.</text>
</comment>
<dbReference type="SUPFAM" id="SSF53335">
    <property type="entry name" value="S-adenosyl-L-methionine-dependent methyltransferases"/>
    <property type="match status" value="1"/>
</dbReference>
<keyword evidence="3" id="KW-0808">Transferase</keyword>
<dbReference type="eggNOG" id="COG2230">
    <property type="taxonomic scope" value="Bacteria"/>
</dbReference>
<dbReference type="CDD" id="cd02440">
    <property type="entry name" value="AdoMet_MTases"/>
    <property type="match status" value="1"/>
</dbReference>
<evidence type="ECO:0000313" key="8">
    <source>
        <dbReference type="Proteomes" id="UP000027725"/>
    </source>
</evidence>
<dbReference type="RefSeq" id="WP_038064551.1">
    <property type="nucleotide sequence ID" value="NZ_JHEH01000007.1"/>
</dbReference>
<proteinExistence type="inferred from homology"/>
<gene>
    <name evidence="7" type="ORF">DL1_18615</name>
</gene>
<keyword evidence="8" id="KW-1185">Reference proteome</keyword>
<feature type="domain" description="DUF7884" evidence="6">
    <location>
        <begin position="9"/>
        <end position="75"/>
    </location>
</feature>
<dbReference type="InterPro" id="IPR057206">
    <property type="entry name" value="DUF7884"/>
</dbReference>
<dbReference type="GO" id="GO:0008610">
    <property type="term" value="P:lipid biosynthetic process"/>
    <property type="evidence" value="ECO:0007669"/>
    <property type="project" value="InterPro"/>
</dbReference>
<dbReference type="Pfam" id="PF25371">
    <property type="entry name" value="DUF7884"/>
    <property type="match status" value="1"/>
</dbReference>
<dbReference type="Gene3D" id="3.40.50.150">
    <property type="entry name" value="Vaccinia Virus protein VP39"/>
    <property type="match status" value="1"/>
</dbReference>
<protein>
    <submittedName>
        <fullName evidence="7">Cyclopropane-fatty-acyl-phospholipid synthase</fullName>
    </submittedName>
</protein>
<sequence>MRAWDSLLDRMLRHLMRSGTLELTYADGTTRRYGDGTGEVVRVTVRDPEVVRKIVLKPDLGVGEGYVDGDYEIADDNLRGFLGLAIRNQTGSGMPWFEKPREVSRFFGRRFAQFNPVAKARSNVAHHYDLSGELYDLFLDTDRQYSCAYFERPDMTLEEAQEAKKRHIAKKLLIEPGMTVLDIGCGWGGMAITLARDFGAKVVGVTLSTEQYALATKRVKEAGLEGQVDIRLTDYRDVRESFDRIVSVGMFEHVGVPHYREYFRHVREMLKPKGVSLIHFIGRAQPAGTTSDWITKYIFPGGYCPAMSEASNAVEHEGLVVTDLEVWRLHYAETLKHWCARFEANIDKAIALYDERFTRMWRFYLIASEMAFRHGGQVVFQYQLAHEVGDVPLTRDYLYRDESKAALTSDEHRMAAE</sequence>
<dbReference type="AlphaFoldDB" id="A0A074TEG6"/>
<reference evidence="7 8" key="1">
    <citation type="submission" date="2014-03" db="EMBL/GenBank/DDBJ databases">
        <title>The draft genome sequence of Thioclava dalianensis DLFJ1-1.</title>
        <authorList>
            <person name="Lai Q."/>
            <person name="Shao Z."/>
        </authorList>
    </citation>
    <scope>NUCLEOTIDE SEQUENCE [LARGE SCALE GENOMIC DNA]</scope>
    <source>
        <strain evidence="7 8">DLFJ1-1</strain>
    </source>
</reference>
<dbReference type="GO" id="GO:0008168">
    <property type="term" value="F:methyltransferase activity"/>
    <property type="evidence" value="ECO:0007669"/>
    <property type="project" value="UniProtKB-KW"/>
</dbReference>
<dbReference type="EMBL" id="JHEH01000007">
    <property type="protein sequence ID" value="KEP70146.1"/>
    <property type="molecule type" value="Genomic_DNA"/>
</dbReference>
<name>A0A074TEG6_9RHOB</name>
<organism evidence="7 8">
    <name type="scientific">Thioclava dalianensis</name>
    <dbReference type="NCBI Taxonomy" id="1185766"/>
    <lineage>
        <taxon>Bacteria</taxon>
        <taxon>Pseudomonadati</taxon>
        <taxon>Pseudomonadota</taxon>
        <taxon>Alphaproteobacteria</taxon>
        <taxon>Rhodobacterales</taxon>
        <taxon>Paracoccaceae</taxon>
        <taxon>Thioclava</taxon>
    </lineage>
</organism>
<dbReference type="PIRSF" id="PIRSF003085">
    <property type="entry name" value="CMAS"/>
    <property type="match status" value="1"/>
</dbReference>
<dbReference type="OrthoDB" id="9782855at2"/>
<evidence type="ECO:0000313" key="7">
    <source>
        <dbReference type="EMBL" id="KEP70146.1"/>
    </source>
</evidence>
<evidence type="ECO:0000256" key="5">
    <source>
        <dbReference type="ARBA" id="ARBA00023098"/>
    </source>
</evidence>
<keyword evidence="5" id="KW-0443">Lipid metabolism</keyword>
<evidence type="ECO:0000259" key="6">
    <source>
        <dbReference type="Pfam" id="PF25371"/>
    </source>
</evidence>
<evidence type="ECO:0000256" key="2">
    <source>
        <dbReference type="ARBA" id="ARBA00022603"/>
    </source>
</evidence>
<accession>A0A074TEG6</accession>
<dbReference type="InterPro" id="IPR003333">
    <property type="entry name" value="CMAS"/>
</dbReference>
<evidence type="ECO:0000256" key="3">
    <source>
        <dbReference type="ARBA" id="ARBA00022679"/>
    </source>
</evidence>
<dbReference type="Proteomes" id="UP000027725">
    <property type="component" value="Unassembled WGS sequence"/>
</dbReference>
<dbReference type="PANTHER" id="PTHR43667">
    <property type="entry name" value="CYCLOPROPANE-FATTY-ACYL-PHOSPHOLIPID SYNTHASE"/>
    <property type="match status" value="1"/>
</dbReference>
<keyword evidence="2" id="KW-0489">Methyltransferase</keyword>
<dbReference type="InterPro" id="IPR050723">
    <property type="entry name" value="CFA/CMAS"/>
</dbReference>
<dbReference type="InterPro" id="IPR029063">
    <property type="entry name" value="SAM-dependent_MTases_sf"/>
</dbReference>
<dbReference type="GO" id="GO:0032259">
    <property type="term" value="P:methylation"/>
    <property type="evidence" value="ECO:0007669"/>
    <property type="project" value="UniProtKB-KW"/>
</dbReference>
<comment type="caution">
    <text evidence="7">The sequence shown here is derived from an EMBL/GenBank/DDBJ whole genome shotgun (WGS) entry which is preliminary data.</text>
</comment>
<evidence type="ECO:0000256" key="1">
    <source>
        <dbReference type="ARBA" id="ARBA00010815"/>
    </source>
</evidence>
<dbReference type="Pfam" id="PF02353">
    <property type="entry name" value="CMAS"/>
    <property type="match status" value="1"/>
</dbReference>